<dbReference type="AlphaFoldDB" id="A0A158GQG2"/>
<dbReference type="STRING" id="326474.AWB65_02369"/>
<accession>A0A158GQG2</accession>
<evidence type="ECO:0000313" key="2">
    <source>
        <dbReference type="Proteomes" id="UP000054977"/>
    </source>
</evidence>
<organism evidence="1 2">
    <name type="scientific">Caballeronia humi</name>
    <dbReference type="NCBI Taxonomy" id="326474"/>
    <lineage>
        <taxon>Bacteria</taxon>
        <taxon>Pseudomonadati</taxon>
        <taxon>Pseudomonadota</taxon>
        <taxon>Betaproteobacteria</taxon>
        <taxon>Burkholderiales</taxon>
        <taxon>Burkholderiaceae</taxon>
        <taxon>Caballeronia</taxon>
    </lineage>
</organism>
<evidence type="ECO:0000313" key="1">
    <source>
        <dbReference type="EMBL" id="SAL34394.1"/>
    </source>
</evidence>
<dbReference type="EMBL" id="FCNW02000009">
    <property type="protein sequence ID" value="SAL34394.1"/>
    <property type="molecule type" value="Genomic_DNA"/>
</dbReference>
<name>A0A158GQG2_9BURK</name>
<gene>
    <name evidence="1" type="ORF">AWB65_02369</name>
</gene>
<dbReference type="Proteomes" id="UP000054977">
    <property type="component" value="Unassembled WGS sequence"/>
</dbReference>
<proteinExistence type="predicted"/>
<protein>
    <submittedName>
        <fullName evidence="1">Uncharacterized protein</fullName>
    </submittedName>
</protein>
<dbReference type="OrthoDB" id="9128315at2"/>
<sequence length="289" mass="32185">MATELKTDSWHRYVLYRNSDRYMPFAPDDERRNAVEAGKKFTASAYADVWARDAGLASRARAFLKENFHWHERLANCGTDLDVVQMLMDMVRGGSVVVIPEKPLVAGVAGASKQAGSSSFWGVEDYDPPRYASVQERYQAQLAEWEASATPWEEIAAMNDSINEKFMHAAVLRDPLGMLPLFARAGWISKYGLPEGLSKWGEDRAVTTPLGEAASFELGEGTLSDDVSNAVEDIAISPAEQARCLAEWEQDHDDCQTFGRMMGGSARIAMCLENARHRYNICMGYTRPI</sequence>
<reference evidence="1" key="1">
    <citation type="submission" date="2016-01" db="EMBL/GenBank/DDBJ databases">
        <authorList>
            <person name="Peeters C."/>
        </authorList>
    </citation>
    <scope>NUCLEOTIDE SEQUENCE [LARGE SCALE GENOMIC DNA]</scope>
    <source>
        <strain evidence="1">LMG 22934</strain>
    </source>
</reference>
<comment type="caution">
    <text evidence="1">The sequence shown here is derived from an EMBL/GenBank/DDBJ whole genome shotgun (WGS) entry which is preliminary data.</text>
</comment>
<dbReference type="RefSeq" id="WP_087667336.1">
    <property type="nucleotide sequence ID" value="NZ_FCNW02000009.1"/>
</dbReference>
<keyword evidence="2" id="KW-1185">Reference proteome</keyword>